<name>A0A448X471_9PLAT</name>
<dbReference type="AlphaFoldDB" id="A0A448X471"/>
<keyword evidence="2" id="KW-1185">Reference proteome</keyword>
<evidence type="ECO:0000313" key="1">
    <source>
        <dbReference type="EMBL" id="VEL27629.1"/>
    </source>
</evidence>
<organism evidence="1 2">
    <name type="scientific">Protopolystoma xenopodis</name>
    <dbReference type="NCBI Taxonomy" id="117903"/>
    <lineage>
        <taxon>Eukaryota</taxon>
        <taxon>Metazoa</taxon>
        <taxon>Spiralia</taxon>
        <taxon>Lophotrochozoa</taxon>
        <taxon>Platyhelminthes</taxon>
        <taxon>Monogenea</taxon>
        <taxon>Polyopisthocotylea</taxon>
        <taxon>Polystomatidea</taxon>
        <taxon>Polystomatidae</taxon>
        <taxon>Protopolystoma</taxon>
    </lineage>
</organism>
<gene>
    <name evidence="1" type="ORF">PXEA_LOCUS21069</name>
</gene>
<comment type="caution">
    <text evidence="1">The sequence shown here is derived from an EMBL/GenBank/DDBJ whole genome shotgun (WGS) entry which is preliminary data.</text>
</comment>
<evidence type="ECO:0000313" key="2">
    <source>
        <dbReference type="Proteomes" id="UP000784294"/>
    </source>
</evidence>
<dbReference type="Proteomes" id="UP000784294">
    <property type="component" value="Unassembled WGS sequence"/>
</dbReference>
<sequence length="108" mass="12079">MLFCLTESQGPGLWSGQGSCVHSAAEAFDDAKRIQDIHKSTKPFPNYGGFYWYRLFCALASLRVSLRSDSTIKLNEQKEIGDAVFGLKGSEPTHRLVRRQMTLAHAKC</sequence>
<reference evidence="1" key="1">
    <citation type="submission" date="2018-11" db="EMBL/GenBank/DDBJ databases">
        <authorList>
            <consortium name="Pathogen Informatics"/>
        </authorList>
    </citation>
    <scope>NUCLEOTIDE SEQUENCE</scope>
</reference>
<protein>
    <submittedName>
        <fullName evidence="1">Uncharacterized protein</fullName>
    </submittedName>
</protein>
<accession>A0A448X471</accession>
<proteinExistence type="predicted"/>
<dbReference type="EMBL" id="CAAALY010088613">
    <property type="protein sequence ID" value="VEL27629.1"/>
    <property type="molecule type" value="Genomic_DNA"/>
</dbReference>